<evidence type="ECO:0000313" key="3">
    <source>
        <dbReference type="Proteomes" id="UP000718630"/>
    </source>
</evidence>
<dbReference type="Proteomes" id="UP000718630">
    <property type="component" value="Unassembled WGS sequence"/>
</dbReference>
<dbReference type="AlphaFoldDB" id="A0A929N0G4"/>
<protein>
    <submittedName>
        <fullName evidence="2">Uncharacterized protein</fullName>
    </submittedName>
</protein>
<name>A0A929N0G4_9ACTO</name>
<dbReference type="NCBIfam" id="NF038134">
    <property type="entry name" value="choice_anch_M"/>
    <property type="match status" value="1"/>
</dbReference>
<sequence length="391" mass="42012">PGNTPIWAGLGTDASAEWAAPDEFDGGTYTLDLVNVDGPGRMEMFIDNGDSVYRFLSSHDIAYRSVYNPRHTHLYTTFTQPGRYTANFMVTARAANGTALYTSPITPLVWQVGGEDPKEGKIKDVRSAYSAARAERSDGSDAQPSLTLAPYSGREHPGDQHLTEMSFSTGNPSDTGRVWLTVNGYFLTELPVEGGRATARELLGDADASIQAVYIPDEAGAAARWISAPQAYSQRDQQAVTVTEGAAQIAPESNPDPSPVWNPESIDVADGAVSVRYTRAAGASNHMVAIRARDPQLRAAYKVEFFETKGDFTPWCAVEGTLGAGGADVKEQDLGVCKDQPMYMRVTLRPHPRSNATLTSAGVEDLKVSDEFGTEVSLKLRGAPEPSPSSS</sequence>
<dbReference type="EMBL" id="JABZFZ010000562">
    <property type="protein sequence ID" value="MBF0940901.1"/>
    <property type="molecule type" value="Genomic_DNA"/>
</dbReference>
<feature type="region of interest" description="Disordered" evidence="1">
    <location>
        <begin position="132"/>
        <end position="166"/>
    </location>
</feature>
<comment type="caution">
    <text evidence="2">The sequence shown here is derived from an EMBL/GenBank/DDBJ whole genome shotgun (WGS) entry which is preliminary data.</text>
</comment>
<feature type="compositionally biased region" description="Basic and acidic residues" evidence="1">
    <location>
        <begin position="153"/>
        <end position="162"/>
    </location>
</feature>
<proteinExistence type="predicted"/>
<gene>
    <name evidence="2" type="ORF">HXK03_08550</name>
</gene>
<evidence type="ECO:0000256" key="1">
    <source>
        <dbReference type="SAM" id="MobiDB-lite"/>
    </source>
</evidence>
<reference evidence="2" key="1">
    <citation type="submission" date="2020-04" db="EMBL/GenBank/DDBJ databases">
        <title>Deep metagenomics examines the oral microbiome during advanced dental caries in children, revealing novel taxa and co-occurrences with host molecules.</title>
        <authorList>
            <person name="Baker J.L."/>
            <person name="Morton J.T."/>
            <person name="Dinis M."/>
            <person name="Alvarez R."/>
            <person name="Tran N.C."/>
            <person name="Knight R."/>
            <person name="Edlund A."/>
        </authorList>
    </citation>
    <scope>NUCLEOTIDE SEQUENCE</scope>
    <source>
        <strain evidence="2">JCVI_32_bin.64</strain>
    </source>
</reference>
<accession>A0A929N0G4</accession>
<feature type="non-terminal residue" evidence="2">
    <location>
        <position position="391"/>
    </location>
</feature>
<feature type="non-terminal residue" evidence="2">
    <location>
        <position position="1"/>
    </location>
</feature>
<evidence type="ECO:0000313" key="2">
    <source>
        <dbReference type="EMBL" id="MBF0940901.1"/>
    </source>
</evidence>
<organism evidence="2 3">
    <name type="scientific">Schaalia georgiae</name>
    <dbReference type="NCBI Taxonomy" id="52768"/>
    <lineage>
        <taxon>Bacteria</taxon>
        <taxon>Bacillati</taxon>
        <taxon>Actinomycetota</taxon>
        <taxon>Actinomycetes</taxon>
        <taxon>Actinomycetales</taxon>
        <taxon>Actinomycetaceae</taxon>
        <taxon>Schaalia</taxon>
    </lineage>
</organism>